<evidence type="ECO:0008006" key="4">
    <source>
        <dbReference type="Google" id="ProtNLM"/>
    </source>
</evidence>
<gene>
    <name evidence="2" type="ORF">K6Y31_10010</name>
</gene>
<dbReference type="RefSeq" id="WP_233052647.1">
    <property type="nucleotide sequence ID" value="NZ_JAIMJA010000008.1"/>
</dbReference>
<comment type="caution">
    <text evidence="2">The sequence shown here is derived from an EMBL/GenBank/DDBJ whole genome shotgun (WGS) entry which is preliminary data.</text>
</comment>
<evidence type="ECO:0000313" key="3">
    <source>
        <dbReference type="Proteomes" id="UP001201273"/>
    </source>
</evidence>
<proteinExistence type="predicted"/>
<accession>A0ABS8W9F8</accession>
<keyword evidence="1" id="KW-0732">Signal</keyword>
<feature type="chain" id="PRO_5045679813" description="DUF2059 domain-containing protein" evidence="1">
    <location>
        <begin position="36"/>
        <end position="196"/>
    </location>
</feature>
<sequence>MLLHKSLYKSLLTPLTLASKVACLLLLFSTNQVFAALADQDIKAFSRSLHDLAPLIKTHQTALLALVPRNGSIPTTTQLGEYIKQLGIEQQVQQTITQHGFTDIPSWLNTGRSIASAWLSYHLHEEKLNAFLAPYIEEYTQQTELTAQQQANMKDMIRAGTQLFVSFQAQNPDIEVVKRNQLMIRQTIKELQQLVN</sequence>
<keyword evidence="3" id="KW-1185">Reference proteome</keyword>
<protein>
    <recommendedName>
        <fullName evidence="4">DUF2059 domain-containing protein</fullName>
    </recommendedName>
</protein>
<dbReference type="Proteomes" id="UP001201273">
    <property type="component" value="Unassembled WGS sequence"/>
</dbReference>
<reference evidence="2 3" key="1">
    <citation type="journal article" date="2022" name="Environ. Microbiol. Rep.">
        <title>Eco-phylogenetic analyses reveal divergent evolution of vitamin B12 metabolism in the marine bacterial family 'Psychromonadaceae'.</title>
        <authorList>
            <person name="Jin X."/>
            <person name="Yang Y."/>
            <person name="Cao H."/>
            <person name="Gao B."/>
            <person name="Zhao Z."/>
        </authorList>
    </citation>
    <scope>NUCLEOTIDE SEQUENCE [LARGE SCALE GENOMIC DNA]</scope>
    <source>
        <strain evidence="2 3">MKS20</strain>
    </source>
</reference>
<evidence type="ECO:0000313" key="2">
    <source>
        <dbReference type="EMBL" id="MCE2595153.1"/>
    </source>
</evidence>
<evidence type="ECO:0000256" key="1">
    <source>
        <dbReference type="SAM" id="SignalP"/>
    </source>
</evidence>
<dbReference type="EMBL" id="JAIMJA010000008">
    <property type="protein sequence ID" value="MCE2595153.1"/>
    <property type="molecule type" value="Genomic_DNA"/>
</dbReference>
<organism evidence="2 3">
    <name type="scientific">Motilimonas cestriensis</name>
    <dbReference type="NCBI Taxonomy" id="2742685"/>
    <lineage>
        <taxon>Bacteria</taxon>
        <taxon>Pseudomonadati</taxon>
        <taxon>Pseudomonadota</taxon>
        <taxon>Gammaproteobacteria</taxon>
        <taxon>Alteromonadales</taxon>
        <taxon>Alteromonadales genera incertae sedis</taxon>
        <taxon>Motilimonas</taxon>
    </lineage>
</organism>
<feature type="signal peptide" evidence="1">
    <location>
        <begin position="1"/>
        <end position="35"/>
    </location>
</feature>
<name>A0ABS8W9F8_9GAMM</name>